<proteinExistence type="predicted"/>
<dbReference type="AlphaFoldDB" id="A0A9D3T8G9"/>
<evidence type="ECO:0000313" key="3">
    <source>
        <dbReference type="Proteomes" id="UP001046870"/>
    </source>
</evidence>
<dbReference type="EMBL" id="JAFDVH010000014">
    <property type="protein sequence ID" value="KAG7465301.1"/>
    <property type="molecule type" value="Genomic_DNA"/>
</dbReference>
<gene>
    <name evidence="2" type="ORF">MATL_G00174910</name>
</gene>
<feature type="compositionally biased region" description="Basic and acidic residues" evidence="1">
    <location>
        <begin position="22"/>
        <end position="38"/>
    </location>
</feature>
<dbReference type="Proteomes" id="UP001046870">
    <property type="component" value="Chromosome 14"/>
</dbReference>
<name>A0A9D3T8G9_MEGAT</name>
<reference evidence="2" key="1">
    <citation type="submission" date="2021-01" db="EMBL/GenBank/DDBJ databases">
        <authorList>
            <person name="Zahm M."/>
            <person name="Roques C."/>
            <person name="Cabau C."/>
            <person name="Klopp C."/>
            <person name="Donnadieu C."/>
            <person name="Jouanno E."/>
            <person name="Lampietro C."/>
            <person name="Louis A."/>
            <person name="Herpin A."/>
            <person name="Echchiki A."/>
            <person name="Berthelot C."/>
            <person name="Parey E."/>
            <person name="Roest-Crollius H."/>
            <person name="Braasch I."/>
            <person name="Postlethwait J."/>
            <person name="Bobe J."/>
            <person name="Montfort J."/>
            <person name="Bouchez O."/>
            <person name="Begum T."/>
            <person name="Mejri S."/>
            <person name="Adams A."/>
            <person name="Chen W.-J."/>
            <person name="Guiguen Y."/>
        </authorList>
    </citation>
    <scope>NUCLEOTIDE SEQUENCE</scope>
    <source>
        <strain evidence="2">YG-15Mar2019-1</strain>
        <tissue evidence="2">Brain</tissue>
    </source>
</reference>
<organism evidence="2 3">
    <name type="scientific">Megalops atlanticus</name>
    <name type="common">Tarpon</name>
    <name type="synonym">Clupea gigantea</name>
    <dbReference type="NCBI Taxonomy" id="7932"/>
    <lineage>
        <taxon>Eukaryota</taxon>
        <taxon>Metazoa</taxon>
        <taxon>Chordata</taxon>
        <taxon>Craniata</taxon>
        <taxon>Vertebrata</taxon>
        <taxon>Euteleostomi</taxon>
        <taxon>Actinopterygii</taxon>
        <taxon>Neopterygii</taxon>
        <taxon>Teleostei</taxon>
        <taxon>Elopiformes</taxon>
        <taxon>Megalopidae</taxon>
        <taxon>Megalops</taxon>
    </lineage>
</organism>
<feature type="region of interest" description="Disordered" evidence="1">
    <location>
        <begin position="57"/>
        <end position="80"/>
    </location>
</feature>
<comment type="caution">
    <text evidence="2">The sequence shown here is derived from an EMBL/GenBank/DDBJ whole genome shotgun (WGS) entry which is preliminary data.</text>
</comment>
<feature type="region of interest" description="Disordered" evidence="1">
    <location>
        <begin position="19"/>
        <end position="38"/>
    </location>
</feature>
<keyword evidence="3" id="KW-1185">Reference proteome</keyword>
<accession>A0A9D3T8G9</accession>
<evidence type="ECO:0000313" key="2">
    <source>
        <dbReference type="EMBL" id="KAG7465301.1"/>
    </source>
</evidence>
<protein>
    <submittedName>
        <fullName evidence="2">Uncharacterized protein</fullName>
    </submittedName>
</protein>
<evidence type="ECO:0000256" key="1">
    <source>
        <dbReference type="SAM" id="MobiDB-lite"/>
    </source>
</evidence>
<sequence>MAPSTVIVCKVNLGKNKSKINAKGEQRQEARGSFHTKEHRSNIISTKECCVGAVMSSPSRCRQPPSRRKHYPSSTYHTAV</sequence>